<organism evidence="2 3">
    <name type="scientific">Tritrichomonas foetus</name>
    <dbReference type="NCBI Taxonomy" id="1144522"/>
    <lineage>
        <taxon>Eukaryota</taxon>
        <taxon>Metamonada</taxon>
        <taxon>Parabasalia</taxon>
        <taxon>Tritrichomonadida</taxon>
        <taxon>Tritrichomonadidae</taxon>
        <taxon>Tritrichomonas</taxon>
    </lineage>
</organism>
<comment type="caution">
    <text evidence="2">The sequence shown here is derived from an EMBL/GenBank/DDBJ whole genome shotgun (WGS) entry which is preliminary data.</text>
</comment>
<dbReference type="EMBL" id="MLAK01000412">
    <property type="protein sequence ID" value="OHT14214.1"/>
    <property type="molecule type" value="Genomic_DNA"/>
</dbReference>
<dbReference type="RefSeq" id="XP_068367350.1">
    <property type="nucleotide sequence ID" value="XM_068498428.1"/>
</dbReference>
<gene>
    <name evidence="2" type="ORF">TRFO_15511</name>
</gene>
<dbReference type="Gene3D" id="1.10.1540.10">
    <property type="entry name" value="BEACH domain"/>
    <property type="match status" value="1"/>
</dbReference>
<dbReference type="PANTHER" id="PTHR13743">
    <property type="entry name" value="BEIGE/BEACH-RELATED"/>
    <property type="match status" value="1"/>
</dbReference>
<evidence type="ECO:0000259" key="1">
    <source>
        <dbReference type="PROSITE" id="PS50197"/>
    </source>
</evidence>
<dbReference type="VEuPathDB" id="TrichDB:TRFO_15511"/>
<dbReference type="CDD" id="cd06071">
    <property type="entry name" value="Beach"/>
    <property type="match status" value="1"/>
</dbReference>
<accession>A0A1J4KWY5</accession>
<dbReference type="InterPro" id="IPR011993">
    <property type="entry name" value="PH-like_dom_sf"/>
</dbReference>
<evidence type="ECO:0000313" key="3">
    <source>
        <dbReference type="Proteomes" id="UP000179807"/>
    </source>
</evidence>
<dbReference type="Pfam" id="PF02138">
    <property type="entry name" value="Beach"/>
    <property type="match status" value="1"/>
</dbReference>
<dbReference type="InterPro" id="IPR001680">
    <property type="entry name" value="WD40_rpt"/>
</dbReference>
<dbReference type="InterPro" id="IPR036322">
    <property type="entry name" value="WD40_repeat_dom_sf"/>
</dbReference>
<evidence type="ECO:0000313" key="2">
    <source>
        <dbReference type="EMBL" id="OHT14214.1"/>
    </source>
</evidence>
<dbReference type="SMART" id="SM00320">
    <property type="entry name" value="WD40"/>
    <property type="match status" value="4"/>
</dbReference>
<dbReference type="InterPro" id="IPR031570">
    <property type="entry name" value="NBEA/BDCP_DUF4704"/>
</dbReference>
<dbReference type="InterPro" id="IPR050865">
    <property type="entry name" value="BEACH_Domain"/>
</dbReference>
<dbReference type="InterPro" id="IPR000409">
    <property type="entry name" value="BEACH_dom"/>
</dbReference>
<proteinExistence type="predicted"/>
<dbReference type="PROSITE" id="PS50197">
    <property type="entry name" value="BEACH"/>
    <property type="match status" value="1"/>
</dbReference>
<dbReference type="InterPro" id="IPR036372">
    <property type="entry name" value="BEACH_dom_sf"/>
</dbReference>
<dbReference type="SUPFAM" id="SSF50729">
    <property type="entry name" value="PH domain-like"/>
    <property type="match status" value="1"/>
</dbReference>
<dbReference type="Gene3D" id="2.30.29.30">
    <property type="entry name" value="Pleckstrin-homology domain (PH domain)/Phosphotyrosine-binding domain (PTB)"/>
    <property type="match status" value="1"/>
</dbReference>
<dbReference type="Proteomes" id="UP000179807">
    <property type="component" value="Unassembled WGS sequence"/>
</dbReference>
<dbReference type="GeneID" id="94833132"/>
<dbReference type="InterPro" id="IPR015943">
    <property type="entry name" value="WD40/YVTN_repeat-like_dom_sf"/>
</dbReference>
<dbReference type="Pfam" id="PF15787">
    <property type="entry name" value="DUF4704"/>
    <property type="match status" value="1"/>
</dbReference>
<dbReference type="SUPFAM" id="SSF81837">
    <property type="entry name" value="BEACH domain"/>
    <property type="match status" value="1"/>
</dbReference>
<dbReference type="OrthoDB" id="26681at2759"/>
<feature type="domain" description="BEACH" evidence="1">
    <location>
        <begin position="2039"/>
        <end position="2323"/>
    </location>
</feature>
<dbReference type="SUPFAM" id="SSF50978">
    <property type="entry name" value="WD40 repeat-like"/>
    <property type="match status" value="1"/>
</dbReference>
<dbReference type="Gene3D" id="2.130.10.10">
    <property type="entry name" value="YVTN repeat-like/Quinoprotein amine dehydrogenase"/>
    <property type="match status" value="1"/>
</dbReference>
<dbReference type="SMART" id="SM01026">
    <property type="entry name" value="Beach"/>
    <property type="match status" value="1"/>
</dbReference>
<name>A0A1J4KWY5_9EUKA</name>
<sequence length="2642" mass="303671">MNRVFRFLASYVPKTDNSITIVSEIFKNRPNDPEPPIPKSISKLIPIIDDKSKSWTNTESVVQTYKLQYDVRAQLMNRLVTFFGSSSPSLSQNEYMAILTLQSCCALLFTPVESINTKDLTSFMNCLKNAIRFLPKNSKLVSDLFALIYERLLSIDDSCDITLILPPVQIIASIYPEFTSNCVNTNQMVFSRLSHLILTNKQSLNIDVISTQFFIISKAFSSNPNLDKEICKKMLPEVFLILSHLKNQRTISQIIYPIISLFIILKKHTNCDIFQLVELIKYLMENIHHLFEFPQTKTEFTTIERKEIDFKYIENQTFQKSVQSDLENINYFDNLMKYKEDKDFPLIKSSIILGQELKECPFDVTNQILTGIFKHFQFSYEYFVFLLLTIQQFDKYQHAICQCLSSLNLWRHIFGPQIFDPNIPKDSIIILLRQTLFESLSNLAVDKNAAQIISKKYCFFLKSIVTYPNLFAQVLQMSYPCFRPVYYNDLDGSIYEVIMHELIIQQEYHINGDHDAENYRIPTMTVLSALFQSKNALQSIITSKYFCYGMLHFLFEESVQDFFTDIIDRTIQYFSIDYKSNTFESSEIIEAFHHTLLYLIKKIEDERSLHIFIVLLNLFTRVISFEPSFISPLLAVSSSILIDIMSALVNLPKTEASNQVMEIGLMLLLALQNHPGFNTEAVPFSSIGTTIQKIGITDDILNIIYSLVFDMSNSRTITMPEALPLLLISVKNTDKYLDVLKLLIEICKNSVCNCCSCLMGNVPSLIFECTESKDIPYALELFTEISNFVSSRRSLFSFFRLFSSFNNTVLNPLMLPCIDSLEKIIKNSDSPEYCSLMQFSSKESIIRLPPLAIKDLQNGFVVSSKILLDSEYCNRVFFEFRNDTQELFSYFTDSTIYFRVNGNLLTPSFEIPVRKWFKLAFYFKSFQVCDVYINMKLVYTFNIPLSETPYQDFKKCSMFHKFSNEIESAPLQVQYATVSTKSNSWNLNINLNIPLPISYSQQNELKTFLNNSNNVFDFQADTVTLYESGKNILTKIPSSQYNGMTIRFFTNFLKVFEASHSVSFLVTLFAQIDFVDSATNSSHNLLDYLLSLLTLLITKSPENANNMLACNSYSIISYFLTESSASHLNITVWNSFLYQMKVMNSPKQKEMICQWILFNYKVWERSSLDTKIQIFSDWKKMTIEFPTLVTSYIHIPFLLYIFRGLIPSKGNIPKIIDTENISTRSNNKIENLIPKLTQARQIICSLLTTAISIGIKDTDSDLLFYSIVGCSEDLPAIELLDVVKKMLVHCDKSLKIPIYSDNNLISIPWGYLNSVISIKNTWASIYINLSQCVCCKFMTIYAETNYVNHDDTNKYCQYLIARRPYNKNNDNYENNDCDSPDKSLVTNSCRLMLKIDEGDSIRNMIEMDSLFLQLPVFFTYAVVSCISSSETMNDLFVQFFDKLCCNEANVTMLADKMTTYSLFYLMYWAVKRRPIALKTIAKIISKNPILTQNAINILDSFTITSGYDLSDLRSKLLNHVMNILSSLAETSLNQDLAQFGEVLALAILFRPKVISNQKLMKVFELSPFYDDYVAFTNNESQHENTLMKDNSVSEQLSNNESKLILEIKEINEISKQNYLNNQKSKEIPELENLASFYIVDPNPNSPVLQTFSLYYDPNGKWLEIDLAKRLISFLYTLWTNYDVDIHQSLCTLINMVIQESSNEDDLIQLPVIVDKLVQEFDVYDEFIHLIFDTINRFPNDSIVGKLFGPILASKYKTITEETFLSGFFALTNYCDQPPASLPGVTRELVSVFVSVLEQFPKTPKPLSTEIMHSLNEMNLRTATSLIEKHQISSRHWRSLWQQMTYDRSPFYLIRSEFQSRIHYKRSPLVDQFFRPSLKRNAFFNKHREASMKRDAYPPDAVNRIPRTNSSAMSSLPSHFNFVHEQSVESISEAIPIPNRYIWKARCELVKVTKTTEGSFVISANGFSFLNEDDDERIVIKAELVDMIFYQYMLQRPTAIELFTTTHKSYFFNFPDVDSHKFVSYFRSIPMPNARFIQAYPAQAEIARLDLTRKWVSREISTFEYLMWINELSGRSMNNLNAYPVFPWILSNYSCEKLDLNDTSIYRDLSKPVGALNPTRLAKLKLLKDSVPDINYLYQSTYSSIFMVLHLLVRLEPFTSVHIKYQDDKFDVASRMFTSIADCFQRCCDNNANFRELVPEFFFCPDFLLNNDNFDLGILPDGTPVNHVVLPPWAKTPEDFIHLHKQALESDYVSEHINQWIDLIFGCKQTGEEAEKADNTFDPRLYPNCWNNITDPNDITVTEDMLMKVGIIPQKIFDSPHPTRNKRPEVNKSGFTEIKVTNCSIIDTKINGESLEKYTIFSLHSDGRVFISRNNRTVSPVSKERFGKIAVHSSSLNDSVLFAFATENSSYLIVVKSNGSFVSKMSSLHIDAISCACFYQDEIITGGRDSILVKWFLNDKSQGLSNTKSLMAHADAVACVCASDGFGIIVSCSIDGLLVASTAHDFSFLMAVEMKLEPPFVPNQVLITEMIGRVIVQCANPQNKESGHQILFVYTLNGKLLHKFTHDKCVTAWCQAPRSDGFDFLVIADVGNNLYLYDAFDMKLIRKIFNSPSKITHLHYHRGIDLLAIGTESGALYVGSLFH</sequence>
<protein>
    <submittedName>
        <fullName evidence="2">Beige/BEACH domain containing protein</fullName>
    </submittedName>
</protein>
<dbReference type="PANTHER" id="PTHR13743:SF112">
    <property type="entry name" value="BEACH DOMAIN-CONTAINING PROTEIN"/>
    <property type="match status" value="1"/>
</dbReference>
<keyword evidence="3" id="KW-1185">Reference proteome</keyword>
<reference evidence="2" key="1">
    <citation type="submission" date="2016-10" db="EMBL/GenBank/DDBJ databases">
        <authorList>
            <person name="Benchimol M."/>
            <person name="Almeida L.G."/>
            <person name="Vasconcelos A.T."/>
            <person name="Perreira-Neves A."/>
            <person name="Rosa I.A."/>
            <person name="Tasca T."/>
            <person name="Bogo M.R."/>
            <person name="de Souza W."/>
        </authorList>
    </citation>
    <scope>NUCLEOTIDE SEQUENCE [LARGE SCALE GENOMIC DNA]</scope>
    <source>
        <strain evidence="2">K</strain>
    </source>
</reference>